<dbReference type="InterPro" id="IPR019734">
    <property type="entry name" value="TPR_rpt"/>
</dbReference>
<feature type="domain" description="J" evidence="4">
    <location>
        <begin position="243"/>
        <end position="313"/>
    </location>
</feature>
<evidence type="ECO:0000259" key="4">
    <source>
        <dbReference type="PROSITE" id="PS50076"/>
    </source>
</evidence>
<proteinExistence type="predicted"/>
<dbReference type="CDD" id="cd06257">
    <property type="entry name" value="DnaJ"/>
    <property type="match status" value="1"/>
</dbReference>
<dbReference type="PROSITE" id="PS50005">
    <property type="entry name" value="TPR"/>
    <property type="match status" value="3"/>
</dbReference>
<feature type="repeat" description="TPR" evidence="3">
    <location>
        <begin position="117"/>
        <end position="150"/>
    </location>
</feature>
<dbReference type="SUPFAM" id="SSF46565">
    <property type="entry name" value="Chaperone J-domain"/>
    <property type="match status" value="1"/>
</dbReference>
<reference evidence="5" key="1">
    <citation type="submission" date="2021-01" db="EMBL/GenBank/DDBJ databases">
        <authorList>
            <person name="Corre E."/>
            <person name="Pelletier E."/>
            <person name="Niang G."/>
            <person name="Scheremetjew M."/>
            <person name="Finn R."/>
            <person name="Kale V."/>
            <person name="Holt S."/>
            <person name="Cochrane G."/>
            <person name="Meng A."/>
            <person name="Brown T."/>
            <person name="Cohen L."/>
        </authorList>
    </citation>
    <scope>NUCLEOTIDE SEQUENCE</scope>
    <source>
        <strain evidence="5">UTEX LB 985</strain>
    </source>
</reference>
<dbReference type="PROSITE" id="PS50076">
    <property type="entry name" value="DNAJ_2"/>
    <property type="match status" value="1"/>
</dbReference>
<dbReference type="SMART" id="SM00028">
    <property type="entry name" value="TPR"/>
    <property type="match status" value="4"/>
</dbReference>
<protein>
    <recommendedName>
        <fullName evidence="4">J domain-containing protein</fullName>
    </recommendedName>
</protein>
<dbReference type="PANTHER" id="PTHR45188:SF2">
    <property type="entry name" value="DNAJ HOMOLOG SUBFAMILY C MEMBER 7"/>
    <property type="match status" value="1"/>
</dbReference>
<feature type="repeat" description="TPR" evidence="3">
    <location>
        <begin position="71"/>
        <end position="104"/>
    </location>
</feature>
<dbReference type="Pfam" id="PF13432">
    <property type="entry name" value="TPR_16"/>
    <property type="match status" value="1"/>
</dbReference>
<organism evidence="5">
    <name type="scientific">Haptolina brevifila</name>
    <dbReference type="NCBI Taxonomy" id="156173"/>
    <lineage>
        <taxon>Eukaryota</taxon>
        <taxon>Haptista</taxon>
        <taxon>Haptophyta</taxon>
        <taxon>Prymnesiophyceae</taxon>
        <taxon>Prymnesiales</taxon>
        <taxon>Prymnesiaceae</taxon>
        <taxon>Haptolina</taxon>
    </lineage>
</organism>
<evidence type="ECO:0000256" key="2">
    <source>
        <dbReference type="ARBA" id="ARBA00022803"/>
    </source>
</evidence>
<dbReference type="PANTHER" id="PTHR45188">
    <property type="entry name" value="DNAJ PROTEIN P58IPK HOMOLOG"/>
    <property type="match status" value="1"/>
</dbReference>
<dbReference type="EMBL" id="HBGU01016857">
    <property type="protein sequence ID" value="CAD9426553.1"/>
    <property type="molecule type" value="Transcribed_RNA"/>
</dbReference>
<dbReference type="InterPro" id="IPR001623">
    <property type="entry name" value="DnaJ_domain"/>
</dbReference>
<keyword evidence="1" id="KW-0677">Repeat</keyword>
<dbReference type="InterPro" id="IPR036869">
    <property type="entry name" value="J_dom_sf"/>
</dbReference>
<dbReference type="InterPro" id="IPR013105">
    <property type="entry name" value="TPR_2"/>
</dbReference>
<dbReference type="Pfam" id="PF13414">
    <property type="entry name" value="TPR_11"/>
    <property type="match status" value="1"/>
</dbReference>
<dbReference type="SMART" id="SM00271">
    <property type="entry name" value="DnaJ"/>
    <property type="match status" value="1"/>
</dbReference>
<dbReference type="Gene3D" id="1.10.287.110">
    <property type="entry name" value="DnaJ domain"/>
    <property type="match status" value="1"/>
</dbReference>
<evidence type="ECO:0000256" key="3">
    <source>
        <dbReference type="PROSITE-ProRule" id="PRU00339"/>
    </source>
</evidence>
<dbReference type="AlphaFoldDB" id="A0A7S2G167"/>
<dbReference type="PRINTS" id="PR00625">
    <property type="entry name" value="JDOMAIN"/>
</dbReference>
<sequence>MRSAKDALGQESGAAAREALRLFTEIGQRCPCSESVACLQMEALMKARPGQGAAQVVAESARWLRKSSDNPDLLCVRGKGLYGTGQLDQALKHFAEALRLDPDHAGSKAMRARLKELDRVKKAGNDAFSSGRYDEAIERYSECIALDPDNHDLNLTLYTNRATAKFKKSDYSAAMEDCNTALGIQPRHLKALLRRAACKLELEDYKGAISDYEEAHEIDPNEQSIKQSIRHAKIELKKSQRKDLYKVLGVTKHATDHEIKKAYKKMALQCHPDRMTNASDEEKAVAEKRFKEVGEAFEVLSDTQKKQKWDAGESLDEINGNGGGGGGRQGGIDPADIFRMYGGMGGGGFRSGGGFGF</sequence>
<dbReference type="InterPro" id="IPR011990">
    <property type="entry name" value="TPR-like_helical_dom_sf"/>
</dbReference>
<name>A0A7S2G167_9EUKA</name>
<evidence type="ECO:0000256" key="1">
    <source>
        <dbReference type="ARBA" id="ARBA00022737"/>
    </source>
</evidence>
<dbReference type="Pfam" id="PF07719">
    <property type="entry name" value="TPR_2"/>
    <property type="match status" value="1"/>
</dbReference>
<accession>A0A7S2G167</accession>
<keyword evidence="2 3" id="KW-0802">TPR repeat</keyword>
<feature type="repeat" description="TPR" evidence="3">
    <location>
        <begin position="189"/>
        <end position="222"/>
    </location>
</feature>
<dbReference type="Gene3D" id="1.25.40.10">
    <property type="entry name" value="Tetratricopeptide repeat domain"/>
    <property type="match status" value="1"/>
</dbReference>
<gene>
    <name evidence="5" type="ORF">CBRE1094_LOCUS9134</name>
</gene>
<evidence type="ECO:0000313" key="5">
    <source>
        <dbReference type="EMBL" id="CAD9426553.1"/>
    </source>
</evidence>
<dbReference type="SUPFAM" id="SSF48452">
    <property type="entry name" value="TPR-like"/>
    <property type="match status" value="2"/>
</dbReference>
<dbReference type="Pfam" id="PF00226">
    <property type="entry name" value="DnaJ"/>
    <property type="match status" value="1"/>
</dbReference>